<proteinExistence type="predicted"/>
<gene>
    <name evidence="1" type="ORF">HJ588_07285</name>
</gene>
<dbReference type="PANTHER" id="PTHR41913">
    <property type="entry name" value="DUF1684 DOMAIN-CONTAINING PROTEIN"/>
    <property type="match status" value="1"/>
</dbReference>
<accession>A0A849AHN9</accession>
<dbReference type="Proteomes" id="UP000557772">
    <property type="component" value="Unassembled WGS sequence"/>
</dbReference>
<dbReference type="InterPro" id="IPR012467">
    <property type="entry name" value="DUF1684"/>
</dbReference>
<dbReference type="RefSeq" id="WP_171153520.1">
    <property type="nucleotide sequence ID" value="NZ_JABENB010000001.1"/>
</dbReference>
<dbReference type="EMBL" id="JABENB010000001">
    <property type="protein sequence ID" value="NNG39076.1"/>
    <property type="molecule type" value="Genomic_DNA"/>
</dbReference>
<evidence type="ECO:0000313" key="2">
    <source>
        <dbReference type="Proteomes" id="UP000557772"/>
    </source>
</evidence>
<reference evidence="1 2" key="1">
    <citation type="submission" date="2020-05" db="EMBL/GenBank/DDBJ databases">
        <title>Flexivirga sp. ID2601S isolated from air conditioner.</title>
        <authorList>
            <person name="Kim D.H."/>
        </authorList>
    </citation>
    <scope>NUCLEOTIDE SEQUENCE [LARGE SCALE GENOMIC DNA]</scope>
    <source>
        <strain evidence="1 2">ID2601S</strain>
    </source>
</reference>
<sequence>MTIHQDTATATDPLQEEWAAWHRAHEEKRADRHGFLAITGLHFLDEEPRSFPDAPGEWTSTEDGVVVDLGPGESLDLAGQQLTGRHSFGVLPERGGVTVHFGDIAIEVAKRGGYDIVRPRHPDNPVRTAYLGTEAFPVRASWRIQAHFTPYAEPAPTRVDGLEHVYDAVGEVGFERAGAHFTLLAFPGHADGELLILFSDATAGVTTHPAVRSLTVTPDAAGRVVLDFNRATNLPCAYTQFATCPLPPPANKLSLAVTAGERLPR</sequence>
<dbReference type="PANTHER" id="PTHR41913:SF1">
    <property type="entry name" value="DUF1684 DOMAIN-CONTAINING PROTEIN"/>
    <property type="match status" value="1"/>
</dbReference>
<organism evidence="1 2">
    <name type="scientific">Flexivirga aerilata</name>
    <dbReference type="NCBI Taxonomy" id="1656889"/>
    <lineage>
        <taxon>Bacteria</taxon>
        <taxon>Bacillati</taxon>
        <taxon>Actinomycetota</taxon>
        <taxon>Actinomycetes</taxon>
        <taxon>Micrococcales</taxon>
        <taxon>Dermacoccaceae</taxon>
        <taxon>Flexivirga</taxon>
    </lineage>
</organism>
<name>A0A849AHN9_9MICO</name>
<dbReference type="AlphaFoldDB" id="A0A849AHN9"/>
<keyword evidence="2" id="KW-1185">Reference proteome</keyword>
<evidence type="ECO:0000313" key="1">
    <source>
        <dbReference type="EMBL" id="NNG39076.1"/>
    </source>
</evidence>
<dbReference type="Pfam" id="PF07920">
    <property type="entry name" value="DUF1684"/>
    <property type="match status" value="1"/>
</dbReference>
<comment type="caution">
    <text evidence="1">The sequence shown here is derived from an EMBL/GenBank/DDBJ whole genome shotgun (WGS) entry which is preliminary data.</text>
</comment>
<protein>
    <submittedName>
        <fullName evidence="1">DUF1684 domain-containing protein</fullName>
    </submittedName>
</protein>